<dbReference type="EMBL" id="JAQQWL010000015">
    <property type="protein sequence ID" value="KAK8040830.1"/>
    <property type="molecule type" value="Genomic_DNA"/>
</dbReference>
<protein>
    <submittedName>
        <fullName evidence="2">Uncharacterized protein</fullName>
    </submittedName>
</protein>
<dbReference type="GeneID" id="92098309"/>
<name>A0ABR1T2K6_9PEZI</name>
<feature type="region of interest" description="Disordered" evidence="1">
    <location>
        <begin position="18"/>
        <end position="37"/>
    </location>
</feature>
<keyword evidence="3" id="KW-1185">Reference proteome</keyword>
<organism evidence="2 3">
    <name type="scientific">Apiospora phragmitis</name>
    <dbReference type="NCBI Taxonomy" id="2905665"/>
    <lineage>
        <taxon>Eukaryota</taxon>
        <taxon>Fungi</taxon>
        <taxon>Dikarya</taxon>
        <taxon>Ascomycota</taxon>
        <taxon>Pezizomycotina</taxon>
        <taxon>Sordariomycetes</taxon>
        <taxon>Xylariomycetidae</taxon>
        <taxon>Amphisphaeriales</taxon>
        <taxon>Apiosporaceae</taxon>
        <taxon>Apiospora</taxon>
    </lineage>
</organism>
<comment type="caution">
    <text evidence="2">The sequence shown here is derived from an EMBL/GenBank/DDBJ whole genome shotgun (WGS) entry which is preliminary data.</text>
</comment>
<evidence type="ECO:0000313" key="3">
    <source>
        <dbReference type="Proteomes" id="UP001480595"/>
    </source>
</evidence>
<sequence length="89" mass="9870">MIDVLYAPQFGPKYHDLARLSNRHPSRQNPAPKRSYKAANGPVFQIKSKAQVIGRTHPSSGDKYGVPKGASCRSFRSIVQIKIHIKIAS</sequence>
<accession>A0ABR1T2K6</accession>
<proteinExistence type="predicted"/>
<dbReference type="Proteomes" id="UP001480595">
    <property type="component" value="Unassembled WGS sequence"/>
</dbReference>
<evidence type="ECO:0000256" key="1">
    <source>
        <dbReference type="SAM" id="MobiDB-lite"/>
    </source>
</evidence>
<gene>
    <name evidence="2" type="ORF">PG994_013837</name>
</gene>
<reference evidence="2 3" key="1">
    <citation type="submission" date="2023-01" db="EMBL/GenBank/DDBJ databases">
        <title>Analysis of 21 Apiospora genomes using comparative genomics revels a genus with tremendous synthesis potential of carbohydrate active enzymes and secondary metabolites.</title>
        <authorList>
            <person name="Sorensen T."/>
        </authorList>
    </citation>
    <scope>NUCLEOTIDE SEQUENCE [LARGE SCALE GENOMIC DNA]</scope>
    <source>
        <strain evidence="2 3">CBS 135458</strain>
    </source>
</reference>
<evidence type="ECO:0000313" key="2">
    <source>
        <dbReference type="EMBL" id="KAK8040830.1"/>
    </source>
</evidence>
<dbReference type="RefSeq" id="XP_066708375.1">
    <property type="nucleotide sequence ID" value="XM_066865246.1"/>
</dbReference>